<dbReference type="eggNOG" id="ENOG5032S5B">
    <property type="taxonomic scope" value="Bacteria"/>
</dbReference>
<dbReference type="EMBL" id="AEUD01000003">
    <property type="protein sequence ID" value="EGD56264.1"/>
    <property type="molecule type" value="Genomic_DNA"/>
</dbReference>
<proteinExistence type="predicted"/>
<dbReference type="STRING" id="644548.SCNU_05411"/>
<keyword evidence="2" id="KW-1185">Reference proteome</keyword>
<name>F1YGW6_9ACTN</name>
<sequence>MTARLRRLPLRLATGAFIVNSGVGKLGLDEQSAAGVQAMAANAFPPLKSIPPGVFGKLLAGAEISIGAALLAPVVPAAVAGAALTAFSAGLLTMYVRTPEMHEDGSLRPTQQGTAVAKDSWLLGIGASLLVDAIVSGECRADCGRADSEPAADE</sequence>
<evidence type="ECO:0000313" key="2">
    <source>
        <dbReference type="Proteomes" id="UP000035065"/>
    </source>
</evidence>
<protein>
    <submittedName>
        <fullName evidence="1">Membrane protein</fullName>
    </submittedName>
</protein>
<dbReference type="AlphaFoldDB" id="F1YGW6"/>
<dbReference type="Proteomes" id="UP000035065">
    <property type="component" value="Unassembled WGS sequence"/>
</dbReference>
<comment type="caution">
    <text evidence="1">The sequence shown here is derived from an EMBL/GenBank/DDBJ whole genome shotgun (WGS) entry which is preliminary data.</text>
</comment>
<gene>
    <name evidence="1" type="ORF">SCNU_05411</name>
</gene>
<organism evidence="1 2">
    <name type="scientific">Gordonia neofelifaecis NRRL B-59395</name>
    <dbReference type="NCBI Taxonomy" id="644548"/>
    <lineage>
        <taxon>Bacteria</taxon>
        <taxon>Bacillati</taxon>
        <taxon>Actinomycetota</taxon>
        <taxon>Actinomycetes</taxon>
        <taxon>Mycobacteriales</taxon>
        <taxon>Gordoniaceae</taxon>
        <taxon>Gordonia</taxon>
    </lineage>
</organism>
<evidence type="ECO:0000313" key="1">
    <source>
        <dbReference type="EMBL" id="EGD56264.1"/>
    </source>
</evidence>
<reference evidence="1 2" key="1">
    <citation type="journal article" date="2011" name="J. Bacteriol.">
        <title>Draft Genome Sequence of Gordonia neofelifaecis NRRL B-59395, a Cholesterol-Degrading Actinomycete.</title>
        <authorList>
            <person name="Ge F."/>
            <person name="Li W."/>
            <person name="Chen G."/>
            <person name="Liu Y."/>
            <person name="Zhang G."/>
            <person name="Yong B."/>
            <person name="Wang Q."/>
            <person name="Wang N."/>
            <person name="Huang Z."/>
            <person name="Li W."/>
            <person name="Wang J."/>
            <person name="Wu C."/>
            <person name="Xie Q."/>
            <person name="Liu G."/>
        </authorList>
    </citation>
    <scope>NUCLEOTIDE SEQUENCE [LARGE SCALE GENOMIC DNA]</scope>
    <source>
        <strain evidence="1 2">NRRL B-59395</strain>
    </source>
</reference>
<accession>F1YGW6</accession>